<name>A0A090Q3Q6_9FLAO</name>
<accession>A0A090Q3Q6</accession>
<sequence length="237" mass="28187">MSVLIHQNGLSFFTHIGNRVENSYHKSFKYSNNPIELLQEIESIYNKEEFVNKSFSKVNIYYHHPIFTCVPNAYFDPSNSADYLKYTTQLLETDVISHDNLKELTTVYIAYSNLNNFFFEKHGDLNYYHLSTQILKKEENIERQNHAYLNLLPNHFYLSVYKDDKLVAHNSYPYESKEDLLYYTVFSLQQFNCDVETTVVTVKGEKIDEELFDVLYKYIRHVEKNENINYLKELICA</sequence>
<keyword evidence="2" id="KW-1185">Reference proteome</keyword>
<dbReference type="AlphaFoldDB" id="A0A090Q3Q6"/>
<dbReference type="CDD" id="cd24013">
    <property type="entry name" value="ASKHA_ATPase_BT3980-like"/>
    <property type="match status" value="1"/>
</dbReference>
<dbReference type="Gene3D" id="3.30.420.260">
    <property type="match status" value="1"/>
</dbReference>
<evidence type="ECO:0000313" key="2">
    <source>
        <dbReference type="Proteomes" id="UP000029221"/>
    </source>
</evidence>
<protein>
    <recommendedName>
        <fullName evidence="3">DUF3822 domain-containing protein</fullName>
    </recommendedName>
</protein>
<reference evidence="1" key="1">
    <citation type="journal article" date="2014" name="Genome Announc.">
        <title>Draft Genome Sequences of Marine Flavobacterium Nonlabens Strains NR17, NR24, NR27, NR32, NR33, and Ara13.</title>
        <authorList>
            <person name="Nakanishi M."/>
            <person name="Meirelles P."/>
            <person name="Suzuki R."/>
            <person name="Takatani N."/>
            <person name="Mino S."/>
            <person name="Suda W."/>
            <person name="Oshima K."/>
            <person name="Hattori M."/>
            <person name="Ohkuma M."/>
            <person name="Hosokawa M."/>
            <person name="Miyashita K."/>
            <person name="Thompson F.L."/>
            <person name="Niwa A."/>
            <person name="Sawabe T."/>
            <person name="Sawabe T."/>
        </authorList>
    </citation>
    <scope>NUCLEOTIDE SEQUENCE [LARGE SCALE GENOMIC DNA]</scope>
    <source>
        <strain evidence="1">JCM 19294</strain>
    </source>
</reference>
<dbReference type="EMBL" id="BBML01000006">
    <property type="protein sequence ID" value="GAK97620.1"/>
    <property type="molecule type" value="Genomic_DNA"/>
</dbReference>
<organism evidence="1 2">
    <name type="scientific">Nonlabens tegetincola</name>
    <dbReference type="NCBI Taxonomy" id="323273"/>
    <lineage>
        <taxon>Bacteria</taxon>
        <taxon>Pseudomonadati</taxon>
        <taxon>Bacteroidota</taxon>
        <taxon>Flavobacteriia</taxon>
        <taxon>Flavobacteriales</taxon>
        <taxon>Flavobacteriaceae</taxon>
        <taxon>Nonlabens</taxon>
    </lineage>
</organism>
<evidence type="ECO:0000313" key="1">
    <source>
        <dbReference type="EMBL" id="GAK97620.1"/>
    </source>
</evidence>
<dbReference type="eggNOG" id="ENOG5030DYA">
    <property type="taxonomic scope" value="Bacteria"/>
</dbReference>
<dbReference type="STRING" id="319236.BST91_06270"/>
<proteinExistence type="predicted"/>
<gene>
    <name evidence="1" type="ORF">JCM19294_156</name>
</gene>
<comment type="caution">
    <text evidence="1">The sequence shown here is derived from an EMBL/GenBank/DDBJ whole genome shotgun (WGS) entry which is preliminary data.</text>
</comment>
<dbReference type="Pfam" id="PF12864">
    <property type="entry name" value="DUF3822"/>
    <property type="match status" value="1"/>
</dbReference>
<dbReference type="Gene3D" id="3.30.420.250">
    <property type="match status" value="1"/>
</dbReference>
<dbReference type="InterPro" id="IPR024213">
    <property type="entry name" value="DUF3822"/>
</dbReference>
<dbReference type="Proteomes" id="UP000029221">
    <property type="component" value="Unassembled WGS sequence"/>
</dbReference>
<evidence type="ECO:0008006" key="3">
    <source>
        <dbReference type="Google" id="ProtNLM"/>
    </source>
</evidence>